<accession>A0A2T3AVZ3</accession>
<proteinExistence type="inferred from homology"/>
<dbReference type="RefSeq" id="XP_024718829.1">
    <property type="nucleotide sequence ID" value="XM_024868836.1"/>
</dbReference>
<evidence type="ECO:0000256" key="3">
    <source>
        <dbReference type="ARBA" id="ARBA00022692"/>
    </source>
</evidence>
<feature type="transmembrane region" description="Helical" evidence="8">
    <location>
        <begin position="335"/>
        <end position="354"/>
    </location>
</feature>
<feature type="region of interest" description="Disordered" evidence="7">
    <location>
        <begin position="460"/>
        <end position="491"/>
    </location>
</feature>
<evidence type="ECO:0000256" key="4">
    <source>
        <dbReference type="ARBA" id="ARBA00022989"/>
    </source>
</evidence>
<dbReference type="FunCoup" id="A0A2T3AVZ3">
    <property type="interactions" value="12"/>
</dbReference>
<comment type="similarity">
    <text evidence="6">Belongs to the major facilitator superfamily. Allantoate permease family.</text>
</comment>
<dbReference type="GO" id="GO:0016020">
    <property type="term" value="C:membrane"/>
    <property type="evidence" value="ECO:0007669"/>
    <property type="project" value="UniProtKB-SubCell"/>
</dbReference>
<dbReference type="PANTHER" id="PTHR43791:SF15">
    <property type="entry name" value="TRANSPORTER SEO1-RELATED"/>
    <property type="match status" value="1"/>
</dbReference>
<dbReference type="GeneID" id="36576917"/>
<dbReference type="STRING" id="857342.A0A2T3AVZ3"/>
<feature type="transmembrane region" description="Helical" evidence="8">
    <location>
        <begin position="393"/>
        <end position="413"/>
    </location>
</feature>
<keyword evidence="2" id="KW-0813">Transport</keyword>
<evidence type="ECO:0008006" key="11">
    <source>
        <dbReference type="Google" id="ProtNLM"/>
    </source>
</evidence>
<feature type="transmembrane region" description="Helical" evidence="8">
    <location>
        <begin position="126"/>
        <end position="149"/>
    </location>
</feature>
<dbReference type="InterPro" id="IPR011701">
    <property type="entry name" value="MFS"/>
</dbReference>
<dbReference type="InterPro" id="IPR036259">
    <property type="entry name" value="MFS_trans_sf"/>
</dbReference>
<name>A0A2T3AVZ3_AMORE</name>
<dbReference type="GO" id="GO:0022857">
    <property type="term" value="F:transmembrane transporter activity"/>
    <property type="evidence" value="ECO:0007669"/>
    <property type="project" value="InterPro"/>
</dbReference>
<feature type="transmembrane region" description="Helical" evidence="8">
    <location>
        <begin position="192"/>
        <end position="215"/>
    </location>
</feature>
<keyword evidence="4 8" id="KW-1133">Transmembrane helix</keyword>
<feature type="transmembrane region" description="Helical" evidence="8">
    <location>
        <begin position="303"/>
        <end position="323"/>
    </location>
</feature>
<dbReference type="Gene3D" id="1.20.1250.20">
    <property type="entry name" value="MFS general substrate transporter like domains"/>
    <property type="match status" value="1"/>
</dbReference>
<sequence length="491" mass="55145">MHAKRQGRAPWHWYAKDDTPEERKLIIKLDLLIVPYAVVAYWIKYIDQSNLNNAYVSGLKENLGFNSNQLVNLNAMYTAGAVIGQLPFTFLFPMFPMNYTIPALEAGWGLFTLLQYRAQGYGELMAYRFFVGIFEAAFFPGVHFVLGAWYRGDEIGRRGGIFYVGQMLGTLTAGLVQSGASAHLDGVRGLAGWRWTFIINALITIPVAIAGVFVWPGTPAKPNKLFLSDKDLALAVKRLEETKADTKNEVRQSKWRLLRNIATDWRIYILTFWDILFWNASSSSSGAYLLWLKSLKRFSAPRINQLGTTAPALGIFYVLFVNFSSDLLWGPSGAIAFANTWNFIAMVILAVWNVPEAAKWFAFNSSYTPVAQSSVLYGWTNDMLRHNTAERSIILVIMNLIAQSTTAWTSVLVFPTVEGPRFLKGYTFCAVNSFVLVLVTYLVVRPYARALERKFESGQRSQEEVAGSEEEVSDENDVTNKGVTVTTQVVK</sequence>
<protein>
    <recommendedName>
        <fullName evidence="11">Major facilitator superfamily (MFS) profile domain-containing protein</fullName>
    </recommendedName>
</protein>
<evidence type="ECO:0000256" key="7">
    <source>
        <dbReference type="SAM" id="MobiDB-lite"/>
    </source>
</evidence>
<evidence type="ECO:0000256" key="1">
    <source>
        <dbReference type="ARBA" id="ARBA00004141"/>
    </source>
</evidence>
<gene>
    <name evidence="9" type="ORF">M430DRAFT_60035</name>
</gene>
<keyword evidence="10" id="KW-1185">Reference proteome</keyword>
<feature type="transmembrane region" description="Helical" evidence="8">
    <location>
        <begin position="425"/>
        <end position="444"/>
    </location>
</feature>
<evidence type="ECO:0000256" key="2">
    <source>
        <dbReference type="ARBA" id="ARBA00022448"/>
    </source>
</evidence>
<dbReference type="Pfam" id="PF07690">
    <property type="entry name" value="MFS_1"/>
    <property type="match status" value="1"/>
</dbReference>
<dbReference type="Proteomes" id="UP000241818">
    <property type="component" value="Unassembled WGS sequence"/>
</dbReference>
<dbReference type="SUPFAM" id="SSF103473">
    <property type="entry name" value="MFS general substrate transporter"/>
    <property type="match status" value="1"/>
</dbReference>
<dbReference type="OrthoDB" id="3639251at2759"/>
<dbReference type="InParanoid" id="A0A2T3AVZ3"/>
<dbReference type="EMBL" id="KZ679014">
    <property type="protein sequence ID" value="PSS12838.1"/>
    <property type="molecule type" value="Genomic_DNA"/>
</dbReference>
<feature type="compositionally biased region" description="Polar residues" evidence="7">
    <location>
        <begin position="479"/>
        <end position="491"/>
    </location>
</feature>
<evidence type="ECO:0000256" key="8">
    <source>
        <dbReference type="SAM" id="Phobius"/>
    </source>
</evidence>
<dbReference type="FunFam" id="1.20.1250.20:FF:000065">
    <property type="entry name" value="Putative MFS pantothenate transporter"/>
    <property type="match status" value="1"/>
</dbReference>
<organism evidence="9 10">
    <name type="scientific">Amorphotheca resinae ATCC 22711</name>
    <dbReference type="NCBI Taxonomy" id="857342"/>
    <lineage>
        <taxon>Eukaryota</taxon>
        <taxon>Fungi</taxon>
        <taxon>Dikarya</taxon>
        <taxon>Ascomycota</taxon>
        <taxon>Pezizomycotina</taxon>
        <taxon>Leotiomycetes</taxon>
        <taxon>Helotiales</taxon>
        <taxon>Amorphothecaceae</taxon>
        <taxon>Amorphotheca</taxon>
    </lineage>
</organism>
<comment type="subcellular location">
    <subcellularLocation>
        <location evidence="1">Membrane</location>
        <topology evidence="1">Multi-pass membrane protein</topology>
    </subcellularLocation>
</comment>
<dbReference type="AlphaFoldDB" id="A0A2T3AVZ3"/>
<keyword evidence="5 8" id="KW-0472">Membrane</keyword>
<reference evidence="9 10" key="1">
    <citation type="journal article" date="2018" name="New Phytol.">
        <title>Comparative genomics and transcriptomics depict ericoid mycorrhizal fungi as versatile saprotrophs and plant mutualists.</title>
        <authorList>
            <person name="Martino E."/>
            <person name="Morin E."/>
            <person name="Grelet G.A."/>
            <person name="Kuo A."/>
            <person name="Kohler A."/>
            <person name="Daghino S."/>
            <person name="Barry K.W."/>
            <person name="Cichocki N."/>
            <person name="Clum A."/>
            <person name="Dockter R.B."/>
            <person name="Hainaut M."/>
            <person name="Kuo R.C."/>
            <person name="LaButti K."/>
            <person name="Lindahl B.D."/>
            <person name="Lindquist E.A."/>
            <person name="Lipzen A."/>
            <person name="Khouja H.R."/>
            <person name="Magnuson J."/>
            <person name="Murat C."/>
            <person name="Ohm R.A."/>
            <person name="Singer S.W."/>
            <person name="Spatafora J.W."/>
            <person name="Wang M."/>
            <person name="Veneault-Fourrey C."/>
            <person name="Henrissat B."/>
            <person name="Grigoriev I.V."/>
            <person name="Martin F.M."/>
            <person name="Perotto S."/>
        </authorList>
    </citation>
    <scope>NUCLEOTIDE SEQUENCE [LARGE SCALE GENOMIC DNA]</scope>
    <source>
        <strain evidence="9 10">ATCC 22711</strain>
    </source>
</reference>
<evidence type="ECO:0000256" key="6">
    <source>
        <dbReference type="ARBA" id="ARBA00037968"/>
    </source>
</evidence>
<dbReference type="PANTHER" id="PTHR43791">
    <property type="entry name" value="PERMEASE-RELATED"/>
    <property type="match status" value="1"/>
</dbReference>
<evidence type="ECO:0000313" key="9">
    <source>
        <dbReference type="EMBL" id="PSS12838.1"/>
    </source>
</evidence>
<feature type="compositionally biased region" description="Acidic residues" evidence="7">
    <location>
        <begin position="466"/>
        <end position="477"/>
    </location>
</feature>
<keyword evidence="3 8" id="KW-0812">Transmembrane</keyword>
<feature type="transmembrane region" description="Helical" evidence="8">
    <location>
        <begin position="161"/>
        <end position="180"/>
    </location>
</feature>
<evidence type="ECO:0000256" key="5">
    <source>
        <dbReference type="ARBA" id="ARBA00023136"/>
    </source>
</evidence>
<evidence type="ECO:0000313" key="10">
    <source>
        <dbReference type="Proteomes" id="UP000241818"/>
    </source>
</evidence>